<dbReference type="KEGG" id="mfu:LILAB_00180"/>
<dbReference type="Proteomes" id="UP000000488">
    <property type="component" value="Chromosome"/>
</dbReference>
<dbReference type="AlphaFoldDB" id="F8C796"/>
<proteinExistence type="predicted"/>
<sequence length="78" mass="8959">MKEIHARRVSARVIYAKEVKARDGRVGRIVRGEPRRENWGGSELKVRNVSADVIRAKELHADWLEADGIHAKEVRFGR</sequence>
<reference evidence="1 2" key="1">
    <citation type="journal article" date="2011" name="J. Bacteriol.">
        <title>Genome sequence of the halotolerant marine bacterium Myxococcus fulvus HW-1.</title>
        <authorList>
            <person name="Li Z.F."/>
            <person name="Li X."/>
            <person name="Liu H."/>
            <person name="Liu X."/>
            <person name="Han K."/>
            <person name="Wu Z.H."/>
            <person name="Hu W."/>
            <person name="Li F.F."/>
            <person name="Li Y.Z."/>
        </authorList>
    </citation>
    <scope>NUCLEOTIDE SEQUENCE [LARGE SCALE GENOMIC DNA]</scope>
    <source>
        <strain evidence="2">ATCC BAA-855 / HW-1</strain>
    </source>
</reference>
<dbReference type="EMBL" id="CP002830">
    <property type="protein sequence ID" value="AEI61972.1"/>
    <property type="molecule type" value="Genomic_DNA"/>
</dbReference>
<gene>
    <name evidence="1" type="ordered locus">LILAB_00180</name>
</gene>
<evidence type="ECO:0000313" key="2">
    <source>
        <dbReference type="Proteomes" id="UP000000488"/>
    </source>
</evidence>
<protein>
    <submittedName>
        <fullName evidence="1">Uncharacterized protein</fullName>
    </submittedName>
</protein>
<name>F8C796_MYXFH</name>
<dbReference type="HOGENOM" id="CLU_2618324_0_0_7"/>
<accession>F8C796</accession>
<evidence type="ECO:0000313" key="1">
    <source>
        <dbReference type="EMBL" id="AEI61972.1"/>
    </source>
</evidence>
<organism evidence="1 2">
    <name type="scientific">Myxococcus fulvus (strain ATCC BAA-855 / HW-1)</name>
    <dbReference type="NCBI Taxonomy" id="483219"/>
    <lineage>
        <taxon>Bacteria</taxon>
        <taxon>Pseudomonadati</taxon>
        <taxon>Myxococcota</taxon>
        <taxon>Myxococcia</taxon>
        <taxon>Myxococcales</taxon>
        <taxon>Cystobacterineae</taxon>
        <taxon>Myxococcaceae</taxon>
        <taxon>Myxococcus</taxon>
    </lineage>
</organism>